<dbReference type="EnsemblPlants" id="KEH37750">
    <property type="protein sequence ID" value="KEH37750"/>
    <property type="gene ID" value="MTR_2g046730"/>
</dbReference>
<protein>
    <submittedName>
        <fullName evidence="1 2">Uncharacterized protein</fullName>
    </submittedName>
</protein>
<sequence length="67" mass="7979">MSGYTLTKAIDIFEGDQVLLERIGNQKWDWVVYNSRKNEYFKETERERHGLQSQEKKLIAEIDGRCN</sequence>
<keyword evidence="3" id="KW-1185">Reference proteome</keyword>
<dbReference type="EMBL" id="CM001218">
    <property type="protein sequence ID" value="KEH37750.1"/>
    <property type="molecule type" value="Genomic_DNA"/>
</dbReference>
<reference evidence="1 3" key="2">
    <citation type="journal article" date="2014" name="BMC Genomics">
        <title>An improved genome release (version Mt4.0) for the model legume Medicago truncatula.</title>
        <authorList>
            <person name="Tang H."/>
            <person name="Krishnakumar V."/>
            <person name="Bidwell S."/>
            <person name="Rosen B."/>
            <person name="Chan A."/>
            <person name="Zhou S."/>
            <person name="Gentzbittel L."/>
            <person name="Childs K.L."/>
            <person name="Yandell M."/>
            <person name="Gundlach H."/>
            <person name="Mayer K.F."/>
            <person name="Schwartz D.C."/>
            <person name="Town C.D."/>
        </authorList>
    </citation>
    <scope>GENOME REANNOTATION</scope>
    <source>
        <strain evidence="1">A17</strain>
        <strain evidence="2 3">cv. Jemalong A17</strain>
    </source>
</reference>
<organism evidence="1 3">
    <name type="scientific">Medicago truncatula</name>
    <name type="common">Barrel medic</name>
    <name type="synonym">Medicago tribuloides</name>
    <dbReference type="NCBI Taxonomy" id="3880"/>
    <lineage>
        <taxon>Eukaryota</taxon>
        <taxon>Viridiplantae</taxon>
        <taxon>Streptophyta</taxon>
        <taxon>Embryophyta</taxon>
        <taxon>Tracheophyta</taxon>
        <taxon>Spermatophyta</taxon>
        <taxon>Magnoliopsida</taxon>
        <taxon>eudicotyledons</taxon>
        <taxon>Gunneridae</taxon>
        <taxon>Pentapetalae</taxon>
        <taxon>rosids</taxon>
        <taxon>fabids</taxon>
        <taxon>Fabales</taxon>
        <taxon>Fabaceae</taxon>
        <taxon>Papilionoideae</taxon>
        <taxon>50 kb inversion clade</taxon>
        <taxon>NPAAA clade</taxon>
        <taxon>Hologalegina</taxon>
        <taxon>IRL clade</taxon>
        <taxon>Trifolieae</taxon>
        <taxon>Medicago</taxon>
    </lineage>
</organism>
<evidence type="ECO:0000313" key="3">
    <source>
        <dbReference type="Proteomes" id="UP000002051"/>
    </source>
</evidence>
<reference evidence="2" key="3">
    <citation type="submission" date="2015-04" db="UniProtKB">
        <authorList>
            <consortium name="EnsemblPlants"/>
        </authorList>
    </citation>
    <scope>IDENTIFICATION</scope>
    <source>
        <strain evidence="2">cv. Jemalong A17</strain>
    </source>
</reference>
<evidence type="ECO:0000313" key="1">
    <source>
        <dbReference type="EMBL" id="KEH37750.1"/>
    </source>
</evidence>
<accession>A0A072VHX8</accession>
<dbReference type="AlphaFoldDB" id="A0A072VHX8"/>
<evidence type="ECO:0000313" key="2">
    <source>
        <dbReference type="EnsemblPlants" id="KEH37750"/>
    </source>
</evidence>
<proteinExistence type="predicted"/>
<name>A0A072VHX8_MEDTR</name>
<dbReference type="HOGENOM" id="CLU_2816210_0_0_1"/>
<dbReference type="Proteomes" id="UP000002051">
    <property type="component" value="Chromosome 2"/>
</dbReference>
<gene>
    <name evidence="1" type="ordered locus">MTR_2g046730</name>
</gene>
<reference evidence="1 3" key="1">
    <citation type="journal article" date="2011" name="Nature">
        <title>The Medicago genome provides insight into the evolution of rhizobial symbioses.</title>
        <authorList>
            <person name="Young N.D."/>
            <person name="Debelle F."/>
            <person name="Oldroyd G.E."/>
            <person name="Geurts R."/>
            <person name="Cannon S.B."/>
            <person name="Udvardi M.K."/>
            <person name="Benedito V.A."/>
            <person name="Mayer K.F."/>
            <person name="Gouzy J."/>
            <person name="Schoof H."/>
            <person name="Van de Peer Y."/>
            <person name="Proost S."/>
            <person name="Cook D.R."/>
            <person name="Meyers B.C."/>
            <person name="Spannagl M."/>
            <person name="Cheung F."/>
            <person name="De Mita S."/>
            <person name="Krishnakumar V."/>
            <person name="Gundlach H."/>
            <person name="Zhou S."/>
            <person name="Mudge J."/>
            <person name="Bharti A.K."/>
            <person name="Murray J.D."/>
            <person name="Naoumkina M.A."/>
            <person name="Rosen B."/>
            <person name="Silverstein K.A."/>
            <person name="Tang H."/>
            <person name="Rombauts S."/>
            <person name="Zhao P.X."/>
            <person name="Zhou P."/>
            <person name="Barbe V."/>
            <person name="Bardou P."/>
            <person name="Bechner M."/>
            <person name="Bellec A."/>
            <person name="Berger A."/>
            <person name="Berges H."/>
            <person name="Bidwell S."/>
            <person name="Bisseling T."/>
            <person name="Choisne N."/>
            <person name="Couloux A."/>
            <person name="Denny R."/>
            <person name="Deshpande S."/>
            <person name="Dai X."/>
            <person name="Doyle J.J."/>
            <person name="Dudez A.M."/>
            <person name="Farmer A.D."/>
            <person name="Fouteau S."/>
            <person name="Franken C."/>
            <person name="Gibelin C."/>
            <person name="Gish J."/>
            <person name="Goldstein S."/>
            <person name="Gonzalez A.J."/>
            <person name="Green P.J."/>
            <person name="Hallab A."/>
            <person name="Hartog M."/>
            <person name="Hua A."/>
            <person name="Humphray S.J."/>
            <person name="Jeong D.H."/>
            <person name="Jing Y."/>
            <person name="Jocker A."/>
            <person name="Kenton S.M."/>
            <person name="Kim D.J."/>
            <person name="Klee K."/>
            <person name="Lai H."/>
            <person name="Lang C."/>
            <person name="Lin S."/>
            <person name="Macmil S.L."/>
            <person name="Magdelenat G."/>
            <person name="Matthews L."/>
            <person name="McCorrison J."/>
            <person name="Monaghan E.L."/>
            <person name="Mun J.H."/>
            <person name="Najar F.Z."/>
            <person name="Nicholson C."/>
            <person name="Noirot C."/>
            <person name="O'Bleness M."/>
            <person name="Paule C.R."/>
            <person name="Poulain J."/>
            <person name="Prion F."/>
            <person name="Qin B."/>
            <person name="Qu C."/>
            <person name="Retzel E.F."/>
            <person name="Riddle C."/>
            <person name="Sallet E."/>
            <person name="Samain S."/>
            <person name="Samson N."/>
            <person name="Sanders I."/>
            <person name="Saurat O."/>
            <person name="Scarpelli C."/>
            <person name="Schiex T."/>
            <person name="Segurens B."/>
            <person name="Severin A.J."/>
            <person name="Sherrier D.J."/>
            <person name="Shi R."/>
            <person name="Sims S."/>
            <person name="Singer S.R."/>
            <person name="Sinharoy S."/>
            <person name="Sterck L."/>
            <person name="Viollet A."/>
            <person name="Wang B.B."/>
            <person name="Wang K."/>
            <person name="Wang M."/>
            <person name="Wang X."/>
            <person name="Warfsmann J."/>
            <person name="Weissenbach J."/>
            <person name="White D.D."/>
            <person name="White J.D."/>
            <person name="Wiley G.B."/>
            <person name="Wincker P."/>
            <person name="Xing Y."/>
            <person name="Yang L."/>
            <person name="Yao Z."/>
            <person name="Ying F."/>
            <person name="Zhai J."/>
            <person name="Zhou L."/>
            <person name="Zuber A."/>
            <person name="Denarie J."/>
            <person name="Dixon R.A."/>
            <person name="May G.D."/>
            <person name="Schwartz D.C."/>
            <person name="Rogers J."/>
            <person name="Quetier F."/>
            <person name="Town C.D."/>
            <person name="Roe B.A."/>
        </authorList>
    </citation>
    <scope>NUCLEOTIDE SEQUENCE [LARGE SCALE GENOMIC DNA]</scope>
    <source>
        <strain evidence="1">A17</strain>
        <strain evidence="2 3">cv. Jemalong A17</strain>
    </source>
</reference>